<proteinExistence type="predicted"/>
<evidence type="ECO:0000256" key="2">
    <source>
        <dbReference type="ARBA" id="ARBA00022695"/>
    </source>
</evidence>
<keyword evidence="7" id="KW-0175">Coiled coil</keyword>
<feature type="coiled-coil region" evidence="7">
    <location>
        <begin position="642"/>
        <end position="682"/>
    </location>
</feature>
<dbReference type="PANTHER" id="PTHR41694">
    <property type="entry name" value="ENDOGENOUS RETROVIRUS GROUP K MEMBER POL PROTEIN"/>
    <property type="match status" value="1"/>
</dbReference>
<evidence type="ECO:0000256" key="6">
    <source>
        <dbReference type="ARBA" id="ARBA00022918"/>
    </source>
</evidence>
<gene>
    <name evidence="9" type="ORF">FZU91_01780</name>
</gene>
<keyword evidence="6" id="KW-0695">RNA-directed DNA polymerase</keyword>
<evidence type="ECO:0000256" key="3">
    <source>
        <dbReference type="ARBA" id="ARBA00022722"/>
    </source>
</evidence>
<dbReference type="GO" id="GO:0004519">
    <property type="term" value="F:endonuclease activity"/>
    <property type="evidence" value="ECO:0007669"/>
    <property type="project" value="UniProtKB-KW"/>
</dbReference>
<dbReference type="GO" id="GO:0016787">
    <property type="term" value="F:hydrolase activity"/>
    <property type="evidence" value="ECO:0007669"/>
    <property type="project" value="UniProtKB-KW"/>
</dbReference>
<keyword evidence="1" id="KW-0808">Transferase</keyword>
<evidence type="ECO:0000259" key="8">
    <source>
        <dbReference type="PROSITE" id="PS50994"/>
    </source>
</evidence>
<evidence type="ECO:0000256" key="7">
    <source>
        <dbReference type="SAM" id="Coils"/>
    </source>
</evidence>
<dbReference type="InterPro" id="IPR036397">
    <property type="entry name" value="RNaseH_sf"/>
</dbReference>
<feature type="domain" description="Integrase catalytic" evidence="8">
    <location>
        <begin position="286"/>
        <end position="503"/>
    </location>
</feature>
<keyword evidence="5" id="KW-0378">Hydrolase</keyword>
<keyword evidence="3" id="KW-0540">Nuclease</keyword>
<dbReference type="InterPro" id="IPR015378">
    <property type="entry name" value="Transposase-like_Mu_C"/>
</dbReference>
<dbReference type="GO" id="GO:0035613">
    <property type="term" value="F:RNA stem-loop binding"/>
    <property type="evidence" value="ECO:0007669"/>
    <property type="project" value="TreeGrafter"/>
</dbReference>
<dbReference type="RefSeq" id="WP_052802732.1">
    <property type="nucleotide sequence ID" value="NZ_CUSF01000006.1"/>
</dbReference>
<comment type="caution">
    <text evidence="9">The sequence shown here is derived from an EMBL/GenBank/DDBJ whole genome shotgun (WGS) entry which is preliminary data.</text>
</comment>
<keyword evidence="2" id="KW-0548">Nucleotidyltransferase</keyword>
<evidence type="ECO:0000313" key="9">
    <source>
        <dbReference type="EMBL" id="ECQ5772955.1"/>
    </source>
</evidence>
<evidence type="ECO:0000256" key="5">
    <source>
        <dbReference type="ARBA" id="ARBA00022801"/>
    </source>
</evidence>
<keyword evidence="4" id="KW-0255">Endonuclease</keyword>
<sequence length="696" mass="79373">MIYFLETKEAAQAFSVSTGALRLAVSRNSNKYEWLKVDNEKGGRGGKKLLFKISKDGLLTAFNKQLISKNTLIYDEKMQKVKLSEIITTDNLKTANLKTANNSLKTSNLNLTESKMNDDLAVLNLKFENLSDEIKNNAREKLKALKQVEKYIEGGLKQKRALEICGISKIEIFRIRKAYKENGILGLIDTRGLHRKDKTKLSAWMQEYALREYRTFGAGGFNFTELWWQIHKEAATKENYDFIGFDLGEVKPLFSVKTLQNFIKNYYKDKPLEHCIITQGLDRAKSKFLPAQGNQRELYDMKNMCWQIDSSPADVIVRDDETLEPFRPHILSVVDVFSGMGVATLVGKSNSLSLTRLLWKAIDKFGKPDMIKGDNGKDYLSKDFQSLLDGLNITYDAAIAYAGEQKALVERRFGTLQHAGISKMHGHIGNSLAKREMIEQKTPKKERKAKDEYGFAKKTNQKLLLTFSEACEFLEAEVIKWNMSKVRRKKGVKTPLELWNSCDRAIVKISYEEFLFNAGNKELRVVGKKGINFESRVYKSALMPSVGTKIKCVQNIDNIKELFIYDLSGNFLCLALDESIAKLSKESYKMLKKGYESEVKAIKEVLKKDEIAAFTKLNIKQDLQDLQSAFENSLVEAKEVHQKSLAKEALKTQRELEEIKNNANADELILNAKKEINNDESEFDMEAFVEKKYFAG</sequence>
<dbReference type="InterPro" id="IPR012337">
    <property type="entry name" value="RNaseH-like_sf"/>
</dbReference>
<name>A0A5Y8X9G9_CAMJU</name>
<accession>A0A5Y8X9G9</accession>
<dbReference type="Pfam" id="PF00665">
    <property type="entry name" value="rve"/>
    <property type="match status" value="1"/>
</dbReference>
<dbReference type="Pfam" id="PF09299">
    <property type="entry name" value="Mu-transpos_C"/>
    <property type="match status" value="1"/>
</dbReference>
<dbReference type="InterPro" id="IPR001584">
    <property type="entry name" value="Integrase_cat-core"/>
</dbReference>
<dbReference type="AlphaFoldDB" id="A0A5Y8X9G9"/>
<dbReference type="PANTHER" id="PTHR41694:SF3">
    <property type="entry name" value="RNA-DIRECTED DNA POLYMERASE-RELATED"/>
    <property type="match status" value="1"/>
</dbReference>
<dbReference type="SUPFAM" id="SSF53098">
    <property type="entry name" value="Ribonuclease H-like"/>
    <property type="match status" value="1"/>
</dbReference>
<dbReference type="GO" id="GO:0003964">
    <property type="term" value="F:RNA-directed DNA polymerase activity"/>
    <property type="evidence" value="ECO:0007669"/>
    <property type="project" value="UniProtKB-KW"/>
</dbReference>
<dbReference type="EMBL" id="AAKBVY010000003">
    <property type="protein sequence ID" value="ECQ5772955.1"/>
    <property type="molecule type" value="Genomic_DNA"/>
</dbReference>
<evidence type="ECO:0000256" key="4">
    <source>
        <dbReference type="ARBA" id="ARBA00022759"/>
    </source>
</evidence>
<dbReference type="Gene3D" id="3.30.420.10">
    <property type="entry name" value="Ribonuclease H-like superfamily/Ribonuclease H"/>
    <property type="match status" value="1"/>
</dbReference>
<reference evidence="9" key="1">
    <citation type="submission" date="2019-08" db="EMBL/GenBank/DDBJ databases">
        <authorList>
            <person name="Ashton P.M."/>
            <person name="Dallman T."/>
            <person name="Nair S."/>
            <person name="De Pinna E."/>
            <person name="Peters T."/>
            <person name="Grant K."/>
        </authorList>
    </citation>
    <scope>NUCLEOTIDE SEQUENCE</scope>
    <source>
        <strain evidence="9">275704</strain>
    </source>
</reference>
<dbReference type="GO" id="GO:0015074">
    <property type="term" value="P:DNA integration"/>
    <property type="evidence" value="ECO:0007669"/>
    <property type="project" value="InterPro"/>
</dbReference>
<protein>
    <submittedName>
        <fullName evidence="9">DDE-type integrase/transposase/recombinase</fullName>
    </submittedName>
</protein>
<evidence type="ECO:0000256" key="1">
    <source>
        <dbReference type="ARBA" id="ARBA00022679"/>
    </source>
</evidence>
<dbReference type="PROSITE" id="PS50994">
    <property type="entry name" value="INTEGRASE"/>
    <property type="match status" value="1"/>
</dbReference>
<organism evidence="9">
    <name type="scientific">Campylobacter jejuni</name>
    <dbReference type="NCBI Taxonomy" id="197"/>
    <lineage>
        <taxon>Bacteria</taxon>
        <taxon>Pseudomonadati</taxon>
        <taxon>Campylobacterota</taxon>
        <taxon>Epsilonproteobacteria</taxon>
        <taxon>Campylobacterales</taxon>
        <taxon>Campylobacteraceae</taxon>
        <taxon>Campylobacter</taxon>
    </lineage>
</organism>